<evidence type="ECO:0000256" key="1">
    <source>
        <dbReference type="ARBA" id="ARBA00006479"/>
    </source>
</evidence>
<dbReference type="PANTHER" id="PTHR18964:SF165">
    <property type="entry name" value="BETA-GLUCOSIDE KINASE"/>
    <property type="match status" value="1"/>
</dbReference>
<organism evidence="2 3">
    <name type="scientific">Streptococcus danieliae</name>
    <dbReference type="NCBI Taxonomy" id="747656"/>
    <lineage>
        <taxon>Bacteria</taxon>
        <taxon>Bacillati</taxon>
        <taxon>Bacillota</taxon>
        <taxon>Bacilli</taxon>
        <taxon>Lactobacillales</taxon>
        <taxon>Streptococcaceae</taxon>
        <taxon>Streptococcus</taxon>
    </lineage>
</organism>
<comment type="similarity">
    <text evidence="1">Belongs to the ROK (NagC/XylR) family.</text>
</comment>
<dbReference type="EMBL" id="WSRS01000055">
    <property type="protein sequence ID" value="MVX59276.1"/>
    <property type="molecule type" value="Genomic_DNA"/>
</dbReference>
<evidence type="ECO:0000313" key="3">
    <source>
        <dbReference type="Proteomes" id="UP000461595"/>
    </source>
</evidence>
<protein>
    <submittedName>
        <fullName evidence="2">ROK family protein</fullName>
    </submittedName>
</protein>
<dbReference type="Gene3D" id="3.30.420.40">
    <property type="match status" value="2"/>
</dbReference>
<accession>A0A7X3KC45</accession>
<dbReference type="RefSeq" id="WP_160333057.1">
    <property type="nucleotide sequence ID" value="NZ_WSRS01000055.1"/>
</dbReference>
<sequence>MNLLGIDIGGTTIKADVYDEQGISQGYTREFATGVDMTRGKNWIAEQLRDLVRDMQAELSLDGLAISTAGVVDSRGKKVVYAGPTIPAYAGLDFQKEIGDPFGLPVSVENDVNCALLGESWKGLDEAYQDVAMITVGTGIGGAILQAGKLVNGHAFTAGEVGYLPIGSQDWQSLASTTGLLQSYQLETGIVLADGRAFFERLDQGEEQAQQVFERFISNLAQGLLIMSYLLNPQVLLIGGGILARADKILPALRQRIAELVVDSRFLPEQILAASVGNEAGRLGAVKHFLRTQASESSFKK</sequence>
<dbReference type="PANTHER" id="PTHR18964">
    <property type="entry name" value="ROK (REPRESSOR, ORF, KINASE) FAMILY"/>
    <property type="match status" value="1"/>
</dbReference>
<name>A0A7X3KC45_9STRE</name>
<dbReference type="InterPro" id="IPR043129">
    <property type="entry name" value="ATPase_NBD"/>
</dbReference>
<dbReference type="Pfam" id="PF00480">
    <property type="entry name" value="ROK"/>
    <property type="match status" value="1"/>
</dbReference>
<reference evidence="2 3" key="1">
    <citation type="submission" date="2019-12" db="EMBL/GenBank/DDBJ databases">
        <title>Microbes associate with the intestines of laboratory mice.</title>
        <authorList>
            <person name="Navarre W."/>
            <person name="Wong E."/>
        </authorList>
    </citation>
    <scope>NUCLEOTIDE SEQUENCE [LARGE SCALE GENOMIC DNA]</scope>
    <source>
        <strain evidence="2 3">NM51_B2-22</strain>
    </source>
</reference>
<dbReference type="Proteomes" id="UP000461595">
    <property type="component" value="Unassembled WGS sequence"/>
</dbReference>
<dbReference type="InterPro" id="IPR000600">
    <property type="entry name" value="ROK"/>
</dbReference>
<comment type="caution">
    <text evidence="2">The sequence shown here is derived from an EMBL/GenBank/DDBJ whole genome shotgun (WGS) entry which is preliminary data.</text>
</comment>
<dbReference type="AlphaFoldDB" id="A0A7X3KC45"/>
<dbReference type="SUPFAM" id="SSF53067">
    <property type="entry name" value="Actin-like ATPase domain"/>
    <property type="match status" value="1"/>
</dbReference>
<gene>
    <name evidence="2" type="ORF">E5983_06450</name>
</gene>
<proteinExistence type="inferred from homology"/>
<evidence type="ECO:0000313" key="2">
    <source>
        <dbReference type="EMBL" id="MVX59276.1"/>
    </source>
</evidence>
<dbReference type="OrthoDB" id="9795247at2"/>
<dbReference type="CDD" id="cd24068">
    <property type="entry name" value="ASKHA_NBD_ROK_FnNanK-like"/>
    <property type="match status" value="1"/>
</dbReference>